<protein>
    <submittedName>
        <fullName evidence="2">Uncharacterized protein</fullName>
    </submittedName>
</protein>
<name>A0A919AZ32_9ACTN</name>
<dbReference type="Proteomes" id="UP000630718">
    <property type="component" value="Unassembled WGS sequence"/>
</dbReference>
<accession>A0A919AZ32</accession>
<dbReference type="EMBL" id="BNBI01000023">
    <property type="protein sequence ID" value="GHF33381.1"/>
    <property type="molecule type" value="Genomic_DNA"/>
</dbReference>
<evidence type="ECO:0000313" key="2">
    <source>
        <dbReference type="EMBL" id="GHF33381.1"/>
    </source>
</evidence>
<reference evidence="2" key="1">
    <citation type="journal article" date="2014" name="Int. J. Syst. Evol. Microbiol.">
        <title>Complete genome sequence of Corynebacterium casei LMG S-19264T (=DSM 44701T), isolated from a smear-ripened cheese.</title>
        <authorList>
            <consortium name="US DOE Joint Genome Institute (JGI-PGF)"/>
            <person name="Walter F."/>
            <person name="Albersmeier A."/>
            <person name="Kalinowski J."/>
            <person name="Ruckert C."/>
        </authorList>
    </citation>
    <scope>NUCLEOTIDE SEQUENCE</scope>
    <source>
        <strain evidence="2">JCM 4477</strain>
    </source>
</reference>
<sequence length="77" mass="7581">MMTERGMAAPADGGSVLAQFDDVLAAAAPELAGHVQAAGFVADTPLPHPDPYVPADTASGPSPAARPPPTPADHPSG</sequence>
<gene>
    <name evidence="2" type="ORF">GCM10018772_68760</name>
</gene>
<feature type="region of interest" description="Disordered" evidence="1">
    <location>
        <begin position="41"/>
        <end position="77"/>
    </location>
</feature>
<dbReference type="AlphaFoldDB" id="A0A919AZ32"/>
<keyword evidence="3" id="KW-1185">Reference proteome</keyword>
<evidence type="ECO:0000313" key="3">
    <source>
        <dbReference type="Proteomes" id="UP000630718"/>
    </source>
</evidence>
<feature type="compositionally biased region" description="Pro residues" evidence="1">
    <location>
        <begin position="64"/>
        <end position="77"/>
    </location>
</feature>
<reference evidence="2" key="2">
    <citation type="submission" date="2020-09" db="EMBL/GenBank/DDBJ databases">
        <authorList>
            <person name="Sun Q."/>
            <person name="Ohkuma M."/>
        </authorList>
    </citation>
    <scope>NUCLEOTIDE SEQUENCE</scope>
    <source>
        <strain evidence="2">JCM 4477</strain>
    </source>
</reference>
<proteinExistence type="predicted"/>
<organism evidence="2 3">
    <name type="scientific">Streptomyces fumanus</name>
    <dbReference type="NCBI Taxonomy" id="67302"/>
    <lineage>
        <taxon>Bacteria</taxon>
        <taxon>Bacillati</taxon>
        <taxon>Actinomycetota</taxon>
        <taxon>Actinomycetes</taxon>
        <taxon>Kitasatosporales</taxon>
        <taxon>Streptomycetaceae</taxon>
        <taxon>Streptomyces</taxon>
    </lineage>
</organism>
<evidence type="ECO:0000256" key="1">
    <source>
        <dbReference type="SAM" id="MobiDB-lite"/>
    </source>
</evidence>
<comment type="caution">
    <text evidence="2">The sequence shown here is derived from an EMBL/GenBank/DDBJ whole genome shotgun (WGS) entry which is preliminary data.</text>
</comment>